<keyword evidence="2" id="KW-1185">Reference proteome</keyword>
<dbReference type="Proteomes" id="UP000801492">
    <property type="component" value="Unassembled WGS sequence"/>
</dbReference>
<evidence type="ECO:0000313" key="1">
    <source>
        <dbReference type="EMBL" id="KAF2891219.1"/>
    </source>
</evidence>
<dbReference type="GO" id="GO:0003676">
    <property type="term" value="F:nucleic acid binding"/>
    <property type="evidence" value="ECO:0007669"/>
    <property type="project" value="InterPro"/>
</dbReference>
<dbReference type="InterPro" id="IPR036397">
    <property type="entry name" value="RNaseH_sf"/>
</dbReference>
<reference evidence="1" key="1">
    <citation type="submission" date="2019-08" db="EMBL/GenBank/DDBJ databases">
        <title>The genome of the North American firefly Photinus pyralis.</title>
        <authorList>
            <consortium name="Photinus pyralis genome working group"/>
            <person name="Fallon T.R."/>
            <person name="Sander Lower S.E."/>
            <person name="Weng J.-K."/>
        </authorList>
    </citation>
    <scope>NUCLEOTIDE SEQUENCE</scope>
    <source>
        <strain evidence="1">TRF0915ILg1</strain>
        <tissue evidence="1">Whole body</tissue>
    </source>
</reference>
<proteinExistence type="predicted"/>
<dbReference type="OrthoDB" id="6742587at2759"/>
<accession>A0A8K0CPJ2</accession>
<dbReference type="PANTHER" id="PTHR33939:SF1">
    <property type="entry name" value="DUF4371 DOMAIN-CONTAINING PROTEIN"/>
    <property type="match status" value="1"/>
</dbReference>
<organism evidence="1 2">
    <name type="scientific">Ignelater luminosus</name>
    <name type="common">Cucubano</name>
    <name type="synonym">Pyrophorus luminosus</name>
    <dbReference type="NCBI Taxonomy" id="2038154"/>
    <lineage>
        <taxon>Eukaryota</taxon>
        <taxon>Metazoa</taxon>
        <taxon>Ecdysozoa</taxon>
        <taxon>Arthropoda</taxon>
        <taxon>Hexapoda</taxon>
        <taxon>Insecta</taxon>
        <taxon>Pterygota</taxon>
        <taxon>Neoptera</taxon>
        <taxon>Endopterygota</taxon>
        <taxon>Coleoptera</taxon>
        <taxon>Polyphaga</taxon>
        <taxon>Elateriformia</taxon>
        <taxon>Elateroidea</taxon>
        <taxon>Elateridae</taxon>
        <taxon>Agrypninae</taxon>
        <taxon>Pyrophorini</taxon>
        <taxon>Ignelater</taxon>
    </lineage>
</organism>
<dbReference type="Gene3D" id="3.30.420.10">
    <property type="entry name" value="Ribonuclease H-like superfamily/Ribonuclease H"/>
    <property type="match status" value="1"/>
</dbReference>
<dbReference type="EMBL" id="VTPC01036537">
    <property type="protein sequence ID" value="KAF2891219.1"/>
    <property type="molecule type" value="Genomic_DNA"/>
</dbReference>
<name>A0A8K0CPJ2_IGNLU</name>
<gene>
    <name evidence="1" type="ORF">ILUMI_14955</name>
</gene>
<comment type="caution">
    <text evidence="1">The sequence shown here is derived from an EMBL/GenBank/DDBJ whole genome shotgun (WGS) entry which is preliminary data.</text>
</comment>
<evidence type="ECO:0000313" key="2">
    <source>
        <dbReference type="Proteomes" id="UP000801492"/>
    </source>
</evidence>
<protein>
    <submittedName>
        <fullName evidence="1">Uncharacterized protein</fullName>
    </submittedName>
</protein>
<dbReference type="PANTHER" id="PTHR33939">
    <property type="entry name" value="PROTEIN CBG22215"/>
    <property type="match status" value="1"/>
</dbReference>
<dbReference type="AlphaFoldDB" id="A0A8K0CPJ2"/>
<sequence>MTEWLTTIAMKDQIWGLVKNKIPKEKVYHLDEYDEQHGHCVLRLPPYHCHFNTIEMVWSETKRHYDANIKKTSSTATEVLNIWTQAIERVIVSHGKSYVQHTERVILSAWETENCLTLKLMS</sequence>